<dbReference type="SMART" id="SM00306">
    <property type="entry name" value="HintN"/>
    <property type="match status" value="1"/>
</dbReference>
<comment type="caution">
    <text evidence="4">The sequence shown here is derived from an EMBL/GenBank/DDBJ whole genome shotgun (WGS) entry which is preliminary data.</text>
</comment>
<dbReference type="EMBL" id="WCXA01000012">
    <property type="protein sequence ID" value="KAB3863354.1"/>
    <property type="molecule type" value="Genomic_DNA"/>
</dbReference>
<gene>
    <name evidence="4" type="ORF">GAS37_07290</name>
</gene>
<keyword evidence="1" id="KW-0068">Autocatalytic cleavage</keyword>
<dbReference type="CDD" id="cd00081">
    <property type="entry name" value="Hint"/>
    <property type="match status" value="1"/>
</dbReference>
<accession>A0A7J5G7Q3</accession>
<dbReference type="Gene3D" id="2.170.16.10">
    <property type="entry name" value="Hedgehog/Intein (Hint) domain"/>
    <property type="match status" value="1"/>
</dbReference>
<dbReference type="InterPro" id="IPR008713">
    <property type="entry name" value="Phage_lambda_NinG"/>
</dbReference>
<dbReference type="Proteomes" id="UP000470332">
    <property type="component" value="Unassembled WGS sequence"/>
</dbReference>
<dbReference type="Pfam" id="PF05766">
    <property type="entry name" value="NinG"/>
    <property type="match status" value="2"/>
</dbReference>
<dbReference type="InterPro" id="IPR036844">
    <property type="entry name" value="Hint_dom_sf"/>
</dbReference>
<evidence type="ECO:0000313" key="4">
    <source>
        <dbReference type="EMBL" id="KAB3863354.1"/>
    </source>
</evidence>
<evidence type="ECO:0000259" key="3">
    <source>
        <dbReference type="SMART" id="SM00306"/>
    </source>
</evidence>
<dbReference type="SUPFAM" id="SSF51294">
    <property type="entry name" value="Hedgehog/intein (Hint) domain"/>
    <property type="match status" value="1"/>
</dbReference>
<organism evidence="4 5">
    <name type="scientific">Phocaeicola vulgatus</name>
    <name type="common">Bacteroides vulgatus</name>
    <dbReference type="NCBI Taxonomy" id="821"/>
    <lineage>
        <taxon>Bacteria</taxon>
        <taxon>Pseudomonadati</taxon>
        <taxon>Bacteroidota</taxon>
        <taxon>Bacteroidia</taxon>
        <taxon>Bacteroidales</taxon>
        <taxon>Bacteroidaceae</taxon>
        <taxon>Phocaeicola</taxon>
    </lineage>
</organism>
<dbReference type="PROSITE" id="PS50817">
    <property type="entry name" value="INTEIN_N_TER"/>
    <property type="match status" value="1"/>
</dbReference>
<dbReference type="Gene3D" id="3.10.28.10">
    <property type="entry name" value="Homing endonucleases"/>
    <property type="match status" value="1"/>
</dbReference>
<dbReference type="SUPFAM" id="SSF55608">
    <property type="entry name" value="Homing endonucleases"/>
    <property type="match status" value="1"/>
</dbReference>
<evidence type="ECO:0000313" key="5">
    <source>
        <dbReference type="Proteomes" id="UP000470332"/>
    </source>
</evidence>
<sequence>MPYYIKSTKAKKKDKPLPLFDKAGVTVKKKPDLKAKLDKEFSLFIRLRDAMPNGYFRCISCGQIKPFTQADCGHYFSRTHLATRFDENNCHAECRHCLTPDSLVLMKDFIWKQLGEISVGEEIFAFDEEVIYKTSRRYRVGRVTHIERDIQDVYEVELENGDKMKTTANHKWLARARQGTSYTWIETQEMWVNGVNLHGKHKTGPHTDRTTTIVCKPFQVIQQEKSYESGWIAGMIDADGHICQQNISNPDGTKRYGFRVGIAQCEKYMDICSEIKRLLEKFTGNNKTCRQMMEDSNRRGTFKKTYQSWQFLITGTNIEKLQFLMRVRPHKIEKVDIEKLGKLKSQYDTKVKSIKYIGKEEIVVMETDTRTFIANGYAMHNCNRFKADHLEGYRVNLIAKIGQQKFDLLKVKVASTSKMTDFEYEQLIKYYKALNKKLRKEKGL</sequence>
<reference evidence="4 5" key="1">
    <citation type="journal article" date="2019" name="Nat. Med.">
        <title>A library of human gut bacterial isolates paired with longitudinal multiomics data enables mechanistic microbiome research.</title>
        <authorList>
            <person name="Poyet M."/>
            <person name="Groussin M."/>
            <person name="Gibbons S.M."/>
            <person name="Avila-Pacheco J."/>
            <person name="Jiang X."/>
            <person name="Kearney S.M."/>
            <person name="Perrotta A.R."/>
            <person name="Berdy B."/>
            <person name="Zhao S."/>
            <person name="Lieberman T.D."/>
            <person name="Swanson P.K."/>
            <person name="Smith M."/>
            <person name="Roesemann S."/>
            <person name="Alexander J.E."/>
            <person name="Rich S.A."/>
            <person name="Livny J."/>
            <person name="Vlamakis H."/>
            <person name="Clish C."/>
            <person name="Bullock K."/>
            <person name="Deik A."/>
            <person name="Scott J."/>
            <person name="Pierce K.A."/>
            <person name="Xavier R.J."/>
            <person name="Alm E.J."/>
        </authorList>
    </citation>
    <scope>NUCLEOTIDE SEQUENCE [LARGE SCALE GENOMIC DNA]</scope>
    <source>
        <strain evidence="4 5">BIOML-A9</strain>
    </source>
</reference>
<dbReference type="InterPro" id="IPR003587">
    <property type="entry name" value="Hint_dom_N"/>
</dbReference>
<dbReference type="InterPro" id="IPR006141">
    <property type="entry name" value="Intein_N"/>
</dbReference>
<name>A0A7J5G7Q3_PHOVU</name>
<evidence type="ECO:0000256" key="2">
    <source>
        <dbReference type="ARBA" id="ARBA00023000"/>
    </source>
</evidence>
<proteinExistence type="predicted"/>
<dbReference type="InterPro" id="IPR027434">
    <property type="entry name" value="Homing_endonucl"/>
</dbReference>
<protein>
    <recommendedName>
        <fullName evidence="3">Hint domain-containing protein</fullName>
    </recommendedName>
</protein>
<feature type="domain" description="Hint" evidence="3">
    <location>
        <begin position="95"/>
        <end position="207"/>
    </location>
</feature>
<evidence type="ECO:0000256" key="1">
    <source>
        <dbReference type="ARBA" id="ARBA00022813"/>
    </source>
</evidence>
<dbReference type="AlphaFoldDB" id="A0A7J5G7Q3"/>
<keyword evidence="2" id="KW-0651">Protein splicing</keyword>
<dbReference type="GO" id="GO:0016539">
    <property type="term" value="P:intein-mediated protein splicing"/>
    <property type="evidence" value="ECO:0007669"/>
    <property type="project" value="InterPro"/>
</dbReference>